<dbReference type="InterPro" id="IPR036291">
    <property type="entry name" value="NAD(P)-bd_dom_sf"/>
</dbReference>
<dbReference type="PANTHER" id="PTHR43544">
    <property type="entry name" value="SHORT-CHAIN DEHYDROGENASE/REDUCTASE"/>
    <property type="match status" value="1"/>
</dbReference>
<dbReference type="Gene3D" id="3.40.50.720">
    <property type="entry name" value="NAD(P)-binding Rossmann-like Domain"/>
    <property type="match status" value="1"/>
</dbReference>
<dbReference type="GO" id="GO:0016491">
    <property type="term" value="F:oxidoreductase activity"/>
    <property type="evidence" value="ECO:0007669"/>
    <property type="project" value="TreeGrafter"/>
</dbReference>
<evidence type="ECO:0000256" key="1">
    <source>
        <dbReference type="ARBA" id="ARBA00006484"/>
    </source>
</evidence>
<proteinExistence type="inferred from homology"/>
<dbReference type="InterPro" id="IPR002347">
    <property type="entry name" value="SDR_fam"/>
</dbReference>
<protein>
    <submittedName>
        <fullName evidence="3">(+)-neomenthol dehydrogenase</fullName>
    </submittedName>
</protein>
<accession>A0A2S4LAZ5</accession>
<comment type="similarity">
    <text evidence="1 2">Belongs to the short-chain dehydrogenases/reductases (SDR) family.</text>
</comment>
<evidence type="ECO:0000313" key="4">
    <source>
        <dbReference type="Proteomes" id="UP000237481"/>
    </source>
</evidence>
<dbReference type="AlphaFoldDB" id="A0A2S4LAZ5"/>
<dbReference type="PRINTS" id="PR00080">
    <property type="entry name" value="SDRFAMILY"/>
</dbReference>
<dbReference type="Pfam" id="PF00106">
    <property type="entry name" value="adh_short"/>
    <property type="match status" value="1"/>
</dbReference>
<evidence type="ECO:0000313" key="3">
    <source>
        <dbReference type="EMBL" id="POR39591.1"/>
    </source>
</evidence>
<name>A0A2S4LAZ5_9HYPO</name>
<dbReference type="GO" id="GO:0005737">
    <property type="term" value="C:cytoplasm"/>
    <property type="evidence" value="ECO:0007669"/>
    <property type="project" value="TreeGrafter"/>
</dbReference>
<keyword evidence="4" id="KW-1185">Reference proteome</keyword>
<dbReference type="PANTHER" id="PTHR43544:SF32">
    <property type="entry name" value="CHAIN DEHYDROGENASE, PUTATIVE (AFU_ORTHOLOGUE AFUA_5G01530)-RELATED"/>
    <property type="match status" value="1"/>
</dbReference>
<gene>
    <name evidence="3" type="ORF">TPAR_00237</name>
</gene>
<dbReference type="PRINTS" id="PR00081">
    <property type="entry name" value="GDHRDH"/>
</dbReference>
<dbReference type="InterPro" id="IPR051468">
    <property type="entry name" value="Fungal_SecMetab_SDRs"/>
</dbReference>
<organism evidence="3 4">
    <name type="scientific">Tolypocladium paradoxum</name>
    <dbReference type="NCBI Taxonomy" id="94208"/>
    <lineage>
        <taxon>Eukaryota</taxon>
        <taxon>Fungi</taxon>
        <taxon>Dikarya</taxon>
        <taxon>Ascomycota</taxon>
        <taxon>Pezizomycotina</taxon>
        <taxon>Sordariomycetes</taxon>
        <taxon>Hypocreomycetidae</taxon>
        <taxon>Hypocreales</taxon>
        <taxon>Ophiocordycipitaceae</taxon>
        <taxon>Tolypocladium</taxon>
    </lineage>
</organism>
<sequence length="251" mass="26697">MAAKRIILITGANSGIGYDASYSVAAASPSNHVIMGCRSLAKGAKALEELQERKPAGTLSVLELDVTNDDTIKAAAEKISADFGVLDALVNNAGVVVRGSRDRRAELLDTLNTNTVGPFVLTEALLPLLRKSKDPRIINVSSAIGSISIRLDPSHASYDLPAEAYRMSKAALNMATACMHAAYSPWGARVWAYCPGYVVTNLTGEGDRQRRRDSGAESSETSAAGILEILGGQRDGEAGSFLHRRGQQLPW</sequence>
<comment type="caution">
    <text evidence="3">The sequence shown here is derived from an EMBL/GenBank/DDBJ whole genome shotgun (WGS) entry which is preliminary data.</text>
</comment>
<dbReference type="Proteomes" id="UP000237481">
    <property type="component" value="Unassembled WGS sequence"/>
</dbReference>
<dbReference type="GO" id="GO:0019748">
    <property type="term" value="P:secondary metabolic process"/>
    <property type="evidence" value="ECO:0007669"/>
    <property type="project" value="TreeGrafter"/>
</dbReference>
<dbReference type="SUPFAM" id="SSF51735">
    <property type="entry name" value="NAD(P)-binding Rossmann-fold domains"/>
    <property type="match status" value="1"/>
</dbReference>
<evidence type="ECO:0000256" key="2">
    <source>
        <dbReference type="RuleBase" id="RU000363"/>
    </source>
</evidence>
<reference evidence="3 4" key="1">
    <citation type="submission" date="2018-01" db="EMBL/GenBank/DDBJ databases">
        <title>Harnessing the power of phylogenomics to disentangle the directionality and signatures of interkingdom host jumping in the parasitic fungal genus Tolypocladium.</title>
        <authorList>
            <person name="Quandt C.A."/>
            <person name="Patterson W."/>
            <person name="Spatafora J.W."/>
        </authorList>
    </citation>
    <scope>NUCLEOTIDE SEQUENCE [LARGE SCALE GENOMIC DNA]</scope>
    <source>
        <strain evidence="3 4">NRBC 100945</strain>
    </source>
</reference>
<dbReference type="EMBL" id="PKSG01000030">
    <property type="protein sequence ID" value="POR39591.1"/>
    <property type="molecule type" value="Genomic_DNA"/>
</dbReference>
<dbReference type="OrthoDB" id="1933717at2759"/>